<evidence type="ECO:0000256" key="2">
    <source>
        <dbReference type="ARBA" id="ARBA00008348"/>
    </source>
</evidence>
<dbReference type="Proteomes" id="UP000539111">
    <property type="component" value="Unassembled WGS sequence"/>
</dbReference>
<accession>A0A7Z0D543</accession>
<dbReference type="PANTHER" id="PTHR47683">
    <property type="entry name" value="PSEUDOURIDINE SYNTHASE FAMILY PROTEIN-RELATED"/>
    <property type="match status" value="1"/>
</dbReference>
<evidence type="ECO:0000256" key="3">
    <source>
        <dbReference type="ARBA" id="ARBA00023235"/>
    </source>
</evidence>
<evidence type="ECO:0000256" key="5">
    <source>
        <dbReference type="RuleBase" id="RU003887"/>
    </source>
</evidence>
<dbReference type="EMBL" id="JACBZP010000001">
    <property type="protein sequence ID" value="NYI69074.1"/>
    <property type="molecule type" value="Genomic_DNA"/>
</dbReference>
<dbReference type="SMART" id="SM00363">
    <property type="entry name" value="S4"/>
    <property type="match status" value="1"/>
</dbReference>
<evidence type="ECO:0000313" key="9">
    <source>
        <dbReference type="Proteomes" id="UP000539111"/>
    </source>
</evidence>
<dbReference type="InterPro" id="IPR042092">
    <property type="entry name" value="PsdUridine_s_RsuA/RluB/E/F_cat"/>
</dbReference>
<keyword evidence="3 5" id="KW-0413">Isomerase</keyword>
<reference evidence="8 9" key="1">
    <citation type="submission" date="2020-07" db="EMBL/GenBank/DDBJ databases">
        <title>Sequencing the genomes of 1000 actinobacteria strains.</title>
        <authorList>
            <person name="Klenk H.-P."/>
        </authorList>
    </citation>
    <scope>NUCLEOTIDE SEQUENCE [LARGE SCALE GENOMIC DNA]</scope>
    <source>
        <strain evidence="8 9">DSM 26341</strain>
    </source>
</reference>
<dbReference type="Gene3D" id="3.10.290.10">
    <property type="entry name" value="RNA-binding S4 domain"/>
    <property type="match status" value="1"/>
</dbReference>
<evidence type="ECO:0000259" key="7">
    <source>
        <dbReference type="SMART" id="SM00363"/>
    </source>
</evidence>
<comment type="caution">
    <text evidence="8">The sequence shown here is derived from an EMBL/GenBank/DDBJ whole genome shotgun (WGS) entry which is preliminary data.</text>
</comment>
<dbReference type="Pfam" id="PF00849">
    <property type="entry name" value="PseudoU_synth_2"/>
    <property type="match status" value="1"/>
</dbReference>
<dbReference type="InterPro" id="IPR018496">
    <property type="entry name" value="PsdUridine_synth_RsuA/RluB_CS"/>
</dbReference>
<dbReference type="CDD" id="cd02870">
    <property type="entry name" value="PseudoU_synth_RsuA_like"/>
    <property type="match status" value="1"/>
</dbReference>
<gene>
    <name evidence="8" type="ORF">BJY26_003380</name>
</gene>
<protein>
    <recommendedName>
        <fullName evidence="5">Pseudouridine synthase</fullName>
        <ecNumber evidence="5">5.4.99.-</ecNumber>
    </recommendedName>
</protein>
<dbReference type="RefSeq" id="WP_179429347.1">
    <property type="nucleotide sequence ID" value="NZ_JACBZP010000001.1"/>
</dbReference>
<dbReference type="Gene3D" id="3.30.70.1560">
    <property type="entry name" value="Alpha-L RNA-binding motif"/>
    <property type="match status" value="1"/>
</dbReference>
<dbReference type="InterPro" id="IPR000748">
    <property type="entry name" value="PsdUridine_synth_RsuA/RluB/E/F"/>
</dbReference>
<dbReference type="InterPro" id="IPR006145">
    <property type="entry name" value="PsdUridine_synth_RsuA/RluA"/>
</dbReference>
<dbReference type="EC" id="5.4.99.-" evidence="5"/>
<dbReference type="AlphaFoldDB" id="A0A7Z0D543"/>
<dbReference type="PROSITE" id="PS50889">
    <property type="entry name" value="S4"/>
    <property type="match status" value="1"/>
</dbReference>
<dbReference type="FunFam" id="3.10.290.10:FF:000003">
    <property type="entry name" value="Pseudouridine synthase"/>
    <property type="match status" value="1"/>
</dbReference>
<dbReference type="InterPro" id="IPR050343">
    <property type="entry name" value="RsuA_PseudoU_synthase"/>
</dbReference>
<sequence length="281" mass="30859">MATPNRPNPRGARRPGGPTRRPSRAQRRAAPATPSVDVHDPDGVRLQKLLAAAGYGSRRSCEQLIADGRVSVDDAQVRELGVRVDPNRVRIAVDGLPIQTDDKQVYFVFNKPKGVLTTMEDPDGRPCLGDFLTDRPERLFHVGRLDAETEGLLLVTNDGELSHRLTHPSYEVPKTYLAKVRGPVAKDVGKQLRDGVDLDDGVAHVDSFKLVDSTPGYALVEVTLHSGKNRVVRRMLDAVGYPVLSLVRTTMGPIRLGDQRPATLRTLNRTEVGTLKREVGM</sequence>
<dbReference type="PANTHER" id="PTHR47683:SF2">
    <property type="entry name" value="RNA-BINDING S4 DOMAIN-CONTAINING PROTEIN"/>
    <property type="match status" value="1"/>
</dbReference>
<comment type="similarity">
    <text evidence="2 5">Belongs to the pseudouridine synthase RsuA family.</text>
</comment>
<name>A0A7Z0D543_9MICO</name>
<dbReference type="GO" id="GO:0003723">
    <property type="term" value="F:RNA binding"/>
    <property type="evidence" value="ECO:0007669"/>
    <property type="project" value="UniProtKB-KW"/>
</dbReference>
<keyword evidence="9" id="KW-1185">Reference proteome</keyword>
<dbReference type="InterPro" id="IPR002942">
    <property type="entry name" value="S4_RNA-bd"/>
</dbReference>
<evidence type="ECO:0000256" key="4">
    <source>
        <dbReference type="PROSITE-ProRule" id="PRU00182"/>
    </source>
</evidence>
<dbReference type="SUPFAM" id="SSF55174">
    <property type="entry name" value="Alpha-L RNA-binding motif"/>
    <property type="match status" value="1"/>
</dbReference>
<feature type="compositionally biased region" description="Low complexity" evidence="6">
    <location>
        <begin position="1"/>
        <end position="20"/>
    </location>
</feature>
<dbReference type="GO" id="GO:0120159">
    <property type="term" value="F:rRNA pseudouridine synthase activity"/>
    <property type="evidence" value="ECO:0007669"/>
    <property type="project" value="UniProtKB-ARBA"/>
</dbReference>
<dbReference type="InterPro" id="IPR020103">
    <property type="entry name" value="PsdUridine_synth_cat_dom_sf"/>
</dbReference>
<dbReference type="InterPro" id="IPR020094">
    <property type="entry name" value="TruA/RsuA/RluB/E/F_N"/>
</dbReference>
<dbReference type="GO" id="GO:0000455">
    <property type="term" value="P:enzyme-directed rRNA pseudouridine synthesis"/>
    <property type="evidence" value="ECO:0007669"/>
    <property type="project" value="UniProtKB-ARBA"/>
</dbReference>
<dbReference type="Gene3D" id="3.30.70.580">
    <property type="entry name" value="Pseudouridine synthase I, catalytic domain, N-terminal subdomain"/>
    <property type="match status" value="1"/>
</dbReference>
<proteinExistence type="inferred from homology"/>
<dbReference type="Pfam" id="PF01479">
    <property type="entry name" value="S4"/>
    <property type="match status" value="1"/>
</dbReference>
<feature type="domain" description="RNA-binding S4" evidence="7">
    <location>
        <begin position="44"/>
        <end position="113"/>
    </location>
</feature>
<feature type="region of interest" description="Disordered" evidence="6">
    <location>
        <begin position="1"/>
        <end position="41"/>
    </location>
</feature>
<dbReference type="SUPFAM" id="SSF55120">
    <property type="entry name" value="Pseudouridine synthase"/>
    <property type="match status" value="1"/>
</dbReference>
<evidence type="ECO:0000313" key="8">
    <source>
        <dbReference type="EMBL" id="NYI69074.1"/>
    </source>
</evidence>
<evidence type="ECO:0000256" key="1">
    <source>
        <dbReference type="ARBA" id="ARBA00000073"/>
    </source>
</evidence>
<comment type="catalytic activity">
    <reaction evidence="1">
        <text>a uridine in RNA = a pseudouridine in RNA</text>
        <dbReference type="Rhea" id="RHEA:48348"/>
        <dbReference type="Rhea" id="RHEA-COMP:12068"/>
        <dbReference type="Rhea" id="RHEA-COMP:12069"/>
        <dbReference type="ChEBI" id="CHEBI:65314"/>
        <dbReference type="ChEBI" id="CHEBI:65315"/>
    </reaction>
</comment>
<dbReference type="PROSITE" id="PS01149">
    <property type="entry name" value="PSI_RSU"/>
    <property type="match status" value="1"/>
</dbReference>
<dbReference type="NCBIfam" id="TIGR00093">
    <property type="entry name" value="pseudouridine synthase"/>
    <property type="match status" value="1"/>
</dbReference>
<keyword evidence="4" id="KW-0694">RNA-binding</keyword>
<dbReference type="InterPro" id="IPR036986">
    <property type="entry name" value="S4_RNA-bd_sf"/>
</dbReference>
<dbReference type="CDD" id="cd00165">
    <property type="entry name" value="S4"/>
    <property type="match status" value="1"/>
</dbReference>
<organism evidence="8 9">
    <name type="scientific">Spelaeicoccus albus</name>
    <dbReference type="NCBI Taxonomy" id="1280376"/>
    <lineage>
        <taxon>Bacteria</taxon>
        <taxon>Bacillati</taxon>
        <taxon>Actinomycetota</taxon>
        <taxon>Actinomycetes</taxon>
        <taxon>Micrococcales</taxon>
        <taxon>Brevibacteriaceae</taxon>
        <taxon>Spelaeicoccus</taxon>
    </lineage>
</organism>
<evidence type="ECO:0000256" key="6">
    <source>
        <dbReference type="SAM" id="MobiDB-lite"/>
    </source>
</evidence>